<dbReference type="EMBL" id="JANPWB010000011">
    <property type="protein sequence ID" value="KAJ1131678.1"/>
    <property type="molecule type" value="Genomic_DNA"/>
</dbReference>
<keyword evidence="1" id="KW-1015">Disulfide bond</keyword>
<organism evidence="5 6">
    <name type="scientific">Pleurodeles waltl</name>
    <name type="common">Iberian ribbed newt</name>
    <dbReference type="NCBI Taxonomy" id="8319"/>
    <lineage>
        <taxon>Eukaryota</taxon>
        <taxon>Metazoa</taxon>
        <taxon>Chordata</taxon>
        <taxon>Craniata</taxon>
        <taxon>Vertebrata</taxon>
        <taxon>Euteleostomi</taxon>
        <taxon>Amphibia</taxon>
        <taxon>Batrachia</taxon>
        <taxon>Caudata</taxon>
        <taxon>Salamandroidea</taxon>
        <taxon>Salamandridae</taxon>
        <taxon>Pleurodelinae</taxon>
        <taxon>Pleurodeles</taxon>
    </lineage>
</organism>
<keyword evidence="6" id="KW-1185">Reference proteome</keyword>
<feature type="domain" description="CTCK" evidence="4">
    <location>
        <begin position="1003"/>
        <end position="1085"/>
    </location>
</feature>
<evidence type="ECO:0000313" key="6">
    <source>
        <dbReference type="Proteomes" id="UP001066276"/>
    </source>
</evidence>
<name>A0AAV7PTY2_PLEWA</name>
<dbReference type="SMART" id="SM00041">
    <property type="entry name" value="CT"/>
    <property type="match status" value="1"/>
</dbReference>
<comment type="caution">
    <text evidence="5">The sequence shown here is derived from an EMBL/GenBank/DDBJ whole genome shotgun (WGS) entry which is preliminary data.</text>
</comment>
<dbReference type="AlphaFoldDB" id="A0AAV7PTY2"/>
<evidence type="ECO:0000256" key="3">
    <source>
        <dbReference type="SAM" id="MobiDB-lite"/>
    </source>
</evidence>
<comment type="caution">
    <text evidence="2">Lacks conserved residue(s) required for the propagation of feature annotation.</text>
</comment>
<dbReference type="PROSITE" id="PS01185">
    <property type="entry name" value="CTCK_1"/>
    <property type="match status" value="1"/>
</dbReference>
<accession>A0AAV7PTY2</accession>
<dbReference type="InterPro" id="IPR006207">
    <property type="entry name" value="Cys_knot_C"/>
</dbReference>
<feature type="compositionally biased region" description="Basic residues" evidence="3">
    <location>
        <begin position="1115"/>
        <end position="1126"/>
    </location>
</feature>
<feature type="region of interest" description="Disordered" evidence="3">
    <location>
        <begin position="1087"/>
        <end position="1126"/>
    </location>
</feature>
<evidence type="ECO:0000259" key="4">
    <source>
        <dbReference type="PROSITE" id="PS01225"/>
    </source>
</evidence>
<sequence length="1138" mass="123874">MIVCAKSVLPLQSVSLDGQGKRWSTLITVASHTPVNRRARRKDKFQSLLKAPGKTNAALSMTANAKDAPQSWSARTGITESRPSTLRGSVVLNSSVSQCEGVTCSSPPQCTKMGEKLVPHGKTKDNCCDMYECECEECHPAPDCPTGYDRIERFNPDEQCCPQYICRNALESPAPHPHSAQRGGQLQSARKVQGRTTAVLTLYANVNPALCLPNVLLDFSEKANSILTLSVVPHISVCYGVTCAPPPQCTKVGQTLVRQEGSGDDCCPDEECECGICLPAPDCSHGYHRETFFNPETECCPRYTCGKHSAKLYSRTPVAEGQKDRAVELTTPEPVTTVPTTTPDVCEGVTCREPPQCWKTGETVVSYFGEDPCCETHSCECNPCGPAPDCPVGTQREEVFDPETECCPNYFCGFSYSASRSDHRMNWESNDILLIETFSACPLQCIGVLCPEPPQCQKNGQIAVPMDGLWEDGSGEDKCCPEFVCVCEPCSPAPVCPSGMKRKAIFHEETDCCPHYICEPPCTDVICKPPPTCTRTGEVPVAIPGEGSGSGSGSGEQECCTDYICECQECSPAPACPVGFHRITWVDPEVECCPHYRCVCELCAPAPTCEEGYRREVVPGPESVCCPRYICVPETTTTPETPRPPPTTTVGPCQGVICSSPPQCNKFGEVPVEHWSGECCPHYTCECKQDCSPPQCDRGYTLKSFSDEKHCCPQYICEPPCFGVKCPDAPTCHRIGETAVKVEGSGQDDECCPEYECECHKCAPEPDCPAGFHMTMSFNPETECCPHYTCDPPCLGVTCPEPPKCKKIGEIAIIYEGSGHDACCHDYECVCLPCASAPDCTPGYIAEPIADSEERRCCPQYKCVPIPTIPPTIPPTTTPFCAHVTCGAITCKPNERLVEQPKPPQACCPIFECEPIPVTPGSTLPPPVTTPFCNHVTCTVKACKPHEKLVQRPTPPQACCPIYDCECQCDSVPTCESDERLVPVHQVNQCCPRLKCEKKKDECHTVPKAVQLIHGECEATVQLQSCSGYCHSSTGYSHRWEPEPNCQCCSVQRTHTKKFEIPCPNGKKTTMLVKEAVACSCQSCSGEVDGSGDESGDSSKEQSSTSSEEQSSTSSKKHKKLVKSHPLLRKIMKNTFKV</sequence>
<evidence type="ECO:0000256" key="1">
    <source>
        <dbReference type="ARBA" id="ARBA00023157"/>
    </source>
</evidence>
<feature type="compositionally biased region" description="Polar residues" evidence="3">
    <location>
        <begin position="70"/>
        <end position="84"/>
    </location>
</feature>
<protein>
    <recommendedName>
        <fullName evidence="4">CTCK domain-containing protein</fullName>
    </recommendedName>
</protein>
<dbReference type="PROSITE" id="PS01225">
    <property type="entry name" value="CTCK_2"/>
    <property type="match status" value="1"/>
</dbReference>
<feature type="region of interest" description="Disordered" evidence="3">
    <location>
        <begin position="63"/>
        <end position="84"/>
    </location>
</feature>
<dbReference type="Proteomes" id="UP001066276">
    <property type="component" value="Chromosome 7"/>
</dbReference>
<evidence type="ECO:0000256" key="2">
    <source>
        <dbReference type="PROSITE-ProRule" id="PRU00039"/>
    </source>
</evidence>
<gene>
    <name evidence="5" type="ORF">NDU88_010013</name>
</gene>
<reference evidence="5" key="1">
    <citation type="journal article" date="2022" name="bioRxiv">
        <title>Sequencing and chromosome-scale assembly of the giantPleurodeles waltlgenome.</title>
        <authorList>
            <person name="Brown T."/>
            <person name="Elewa A."/>
            <person name="Iarovenko S."/>
            <person name="Subramanian E."/>
            <person name="Araus A.J."/>
            <person name="Petzold A."/>
            <person name="Susuki M."/>
            <person name="Suzuki K.-i.T."/>
            <person name="Hayashi T."/>
            <person name="Toyoda A."/>
            <person name="Oliveira C."/>
            <person name="Osipova E."/>
            <person name="Leigh N.D."/>
            <person name="Simon A."/>
            <person name="Yun M.H."/>
        </authorList>
    </citation>
    <scope>NUCLEOTIDE SEQUENCE</scope>
    <source>
        <strain evidence="5">20211129_DDA</strain>
        <tissue evidence="5">Liver</tissue>
    </source>
</reference>
<proteinExistence type="predicted"/>
<evidence type="ECO:0000313" key="5">
    <source>
        <dbReference type="EMBL" id="KAJ1131678.1"/>
    </source>
</evidence>
<feature type="compositionally biased region" description="Low complexity" evidence="3">
    <location>
        <begin position="1101"/>
        <end position="1114"/>
    </location>
</feature>